<keyword evidence="6 8" id="KW-1133">Transmembrane helix</keyword>
<dbReference type="GO" id="GO:0005886">
    <property type="term" value="C:plasma membrane"/>
    <property type="evidence" value="ECO:0007669"/>
    <property type="project" value="UniProtKB-SubCell"/>
</dbReference>
<evidence type="ECO:0000256" key="2">
    <source>
        <dbReference type="ARBA" id="ARBA00007935"/>
    </source>
</evidence>
<feature type="transmembrane region" description="Helical" evidence="8">
    <location>
        <begin position="203"/>
        <end position="224"/>
    </location>
</feature>
<feature type="transmembrane region" description="Helical" evidence="8">
    <location>
        <begin position="284"/>
        <end position="308"/>
    </location>
</feature>
<sequence length="346" mass="37041">MSIQTLYKKRSLKRLLIACGFIGGIGILLWIALISGSNGIVWSDSAKLLHLESEPESFRMIVESIRLPRALGALLVGMLLGLSGVAMQGVLHNPLASPFTLGISQAAGFGAAFAIIVLESSAISHPFLSKFSIALSAFLASMLSTFLVIWIGKKVQMRPTSIILAGVGLGSLFHSGTMFLQYFTTEMNAAAALFWTFGDLSKANYETLAFLSLIFIPSLILLWIGHWKFDALCFGDENAFNKGVHVKAFRSGVFMLSSLCTAIAVAFFGIIGFIGLIAPHLIRLLLGGAHSMLIPLSALCGGVLLLGADLLARMLLYPSILPVGILTSLLGAPVLLYLLIMQGKRL</sequence>
<organism evidence="9 10">
    <name type="scientific">Sulfurospirillum deleyianum (strain ATCC 51133 / DSM 6946 / 5175)</name>
    <dbReference type="NCBI Taxonomy" id="525898"/>
    <lineage>
        <taxon>Bacteria</taxon>
        <taxon>Pseudomonadati</taxon>
        <taxon>Campylobacterota</taxon>
        <taxon>Epsilonproteobacteria</taxon>
        <taxon>Campylobacterales</taxon>
        <taxon>Sulfurospirillaceae</taxon>
        <taxon>Sulfurospirillum</taxon>
    </lineage>
</organism>
<comment type="subcellular location">
    <subcellularLocation>
        <location evidence="1">Cell membrane</location>
        <topology evidence="1">Multi-pass membrane protein</topology>
    </subcellularLocation>
</comment>
<evidence type="ECO:0000256" key="4">
    <source>
        <dbReference type="ARBA" id="ARBA00022475"/>
    </source>
</evidence>
<evidence type="ECO:0000256" key="5">
    <source>
        <dbReference type="ARBA" id="ARBA00022692"/>
    </source>
</evidence>
<name>D1B176_SULD5</name>
<comment type="similarity">
    <text evidence="2">Belongs to the binding-protein-dependent transport system permease family. FecCD subfamily.</text>
</comment>
<feature type="transmembrane region" description="Helical" evidence="8">
    <location>
        <begin position="320"/>
        <end position="340"/>
    </location>
</feature>
<dbReference type="OrthoDB" id="9782305at2"/>
<feature type="transmembrane region" description="Helical" evidence="8">
    <location>
        <begin position="252"/>
        <end position="278"/>
    </location>
</feature>
<dbReference type="RefSeq" id="WP_012856610.1">
    <property type="nucleotide sequence ID" value="NC_013512.1"/>
</dbReference>
<dbReference type="InterPro" id="IPR000522">
    <property type="entry name" value="ABC_transptr_permease_BtuC"/>
</dbReference>
<keyword evidence="7 8" id="KW-0472">Membrane</keyword>
<gene>
    <name evidence="9" type="ordered locus">Sdel_0815</name>
</gene>
<dbReference type="HOGENOM" id="CLU_013016_0_0_7"/>
<dbReference type="GO" id="GO:0033214">
    <property type="term" value="P:siderophore-iron import into cell"/>
    <property type="evidence" value="ECO:0007669"/>
    <property type="project" value="TreeGrafter"/>
</dbReference>
<dbReference type="InterPro" id="IPR037294">
    <property type="entry name" value="ABC_BtuC-like"/>
</dbReference>
<keyword evidence="5 8" id="KW-0812">Transmembrane</keyword>
<evidence type="ECO:0000313" key="9">
    <source>
        <dbReference type="EMBL" id="ACZ11846.1"/>
    </source>
</evidence>
<accession>D1B176</accession>
<reference evidence="9 10" key="2">
    <citation type="journal article" date="2010" name="Stand. Genomic Sci.">
        <title>Complete genome sequence of Sulfurospirillum deleyianum type strain (5175).</title>
        <authorList>
            <person name="Sikorski J."/>
            <person name="Lapidus A."/>
            <person name="Copeland A."/>
            <person name="Glavina Del Rio T."/>
            <person name="Nolan M."/>
            <person name="Lucas S."/>
            <person name="Chen F."/>
            <person name="Tice H."/>
            <person name="Cheng J.F."/>
            <person name="Saunders E."/>
            <person name="Bruce D."/>
            <person name="Goodwin L."/>
            <person name="Pitluck S."/>
            <person name="Ovchinnikova G."/>
            <person name="Pati A."/>
            <person name="Ivanova N."/>
            <person name="Mavromatis K."/>
            <person name="Chen A."/>
            <person name="Palaniappan K."/>
            <person name="Chain P."/>
            <person name="Land M."/>
            <person name="Hauser L."/>
            <person name="Chang Y.J."/>
            <person name="Jeffries C.D."/>
            <person name="Brettin T."/>
            <person name="Detter J.C."/>
            <person name="Han C."/>
            <person name="Rohde M."/>
            <person name="Lang E."/>
            <person name="Spring S."/>
            <person name="Goker M."/>
            <person name="Bristow J."/>
            <person name="Eisen J.A."/>
            <person name="Markowitz V."/>
            <person name="Hugenholtz P."/>
            <person name="Kyrpides N.C."/>
            <person name="Klenk H.P."/>
        </authorList>
    </citation>
    <scope>NUCLEOTIDE SEQUENCE [LARGE SCALE GENOMIC DNA]</scope>
    <source>
        <strain evidence="10">ATCC 51133 / DSM 6946 / 5175</strain>
    </source>
</reference>
<dbReference type="EMBL" id="CP001816">
    <property type="protein sequence ID" value="ACZ11846.1"/>
    <property type="molecule type" value="Genomic_DNA"/>
</dbReference>
<evidence type="ECO:0000256" key="6">
    <source>
        <dbReference type="ARBA" id="ARBA00022989"/>
    </source>
</evidence>
<dbReference type="GO" id="GO:0022857">
    <property type="term" value="F:transmembrane transporter activity"/>
    <property type="evidence" value="ECO:0007669"/>
    <property type="project" value="InterPro"/>
</dbReference>
<dbReference type="Pfam" id="PF01032">
    <property type="entry name" value="FecCD"/>
    <property type="match status" value="1"/>
</dbReference>
<dbReference type="SUPFAM" id="SSF81345">
    <property type="entry name" value="ABC transporter involved in vitamin B12 uptake, BtuC"/>
    <property type="match status" value="1"/>
</dbReference>
<dbReference type="eggNOG" id="COG0609">
    <property type="taxonomic scope" value="Bacteria"/>
</dbReference>
<evidence type="ECO:0000256" key="8">
    <source>
        <dbReference type="SAM" id="Phobius"/>
    </source>
</evidence>
<protein>
    <submittedName>
        <fullName evidence="9">Transport system permease protein</fullName>
    </submittedName>
</protein>
<keyword evidence="3" id="KW-0813">Transport</keyword>
<keyword evidence="10" id="KW-1185">Reference proteome</keyword>
<dbReference type="CDD" id="cd06550">
    <property type="entry name" value="TM_ABC_iron-siderophores_like"/>
    <property type="match status" value="1"/>
</dbReference>
<dbReference type="STRING" id="525898.Sdel_0815"/>
<evidence type="ECO:0000256" key="1">
    <source>
        <dbReference type="ARBA" id="ARBA00004651"/>
    </source>
</evidence>
<dbReference type="PANTHER" id="PTHR30472">
    <property type="entry name" value="FERRIC ENTEROBACTIN TRANSPORT SYSTEM PERMEASE PROTEIN"/>
    <property type="match status" value="1"/>
</dbReference>
<dbReference type="Proteomes" id="UP000002222">
    <property type="component" value="Chromosome"/>
</dbReference>
<feature type="transmembrane region" description="Helical" evidence="8">
    <location>
        <begin position="12"/>
        <end position="33"/>
    </location>
</feature>
<feature type="transmembrane region" description="Helical" evidence="8">
    <location>
        <begin position="99"/>
        <end position="118"/>
    </location>
</feature>
<dbReference type="AlphaFoldDB" id="D1B176"/>
<proteinExistence type="inferred from homology"/>
<keyword evidence="4" id="KW-1003">Cell membrane</keyword>
<feature type="transmembrane region" description="Helical" evidence="8">
    <location>
        <begin position="162"/>
        <end position="183"/>
    </location>
</feature>
<evidence type="ECO:0000256" key="3">
    <source>
        <dbReference type="ARBA" id="ARBA00022448"/>
    </source>
</evidence>
<evidence type="ECO:0000313" key="10">
    <source>
        <dbReference type="Proteomes" id="UP000002222"/>
    </source>
</evidence>
<dbReference type="Gene3D" id="1.10.3470.10">
    <property type="entry name" value="ABC transporter involved in vitamin B12 uptake, BtuC"/>
    <property type="match status" value="1"/>
</dbReference>
<dbReference type="PANTHER" id="PTHR30472:SF25">
    <property type="entry name" value="ABC TRANSPORTER PERMEASE PROTEIN MJ0876-RELATED"/>
    <property type="match status" value="1"/>
</dbReference>
<evidence type="ECO:0000256" key="7">
    <source>
        <dbReference type="ARBA" id="ARBA00023136"/>
    </source>
</evidence>
<feature type="transmembrane region" description="Helical" evidence="8">
    <location>
        <begin position="130"/>
        <end position="150"/>
    </location>
</feature>
<dbReference type="FunFam" id="1.10.3470.10:FF:000001">
    <property type="entry name" value="Vitamin B12 ABC transporter permease BtuC"/>
    <property type="match status" value="1"/>
</dbReference>
<dbReference type="KEGG" id="sdl:Sdel_0815"/>
<reference evidence="10" key="1">
    <citation type="submission" date="2009-11" db="EMBL/GenBank/DDBJ databases">
        <title>The complete genome of Sulfurospirillum deleyianum DSM 6946.</title>
        <authorList>
            <consortium name="US DOE Joint Genome Institute (JGI-PGF)"/>
            <person name="Lucas S."/>
            <person name="Copeland A."/>
            <person name="Lapidus A."/>
            <person name="Glavina del Rio T."/>
            <person name="Dalin E."/>
            <person name="Tice H."/>
            <person name="Bruce D."/>
            <person name="Goodwin L."/>
            <person name="Pitluck S."/>
            <person name="Kyrpides N."/>
            <person name="Mavromatis K."/>
            <person name="Ivanova N."/>
            <person name="Ovchinnikova G."/>
            <person name="Munk A.C."/>
            <person name="Lu M."/>
            <person name="Brettin T."/>
            <person name="Detter J.C."/>
            <person name="Han C."/>
            <person name="Tapia R."/>
            <person name="Larimer F."/>
            <person name="Land M."/>
            <person name="Hauser L."/>
            <person name="Markowitz V."/>
            <person name="Cheng J.F."/>
            <person name="Hugenholtz P."/>
            <person name="Woyke T."/>
            <person name="Wu D."/>
            <person name="Aumann P."/>
            <person name="Schneider S."/>
            <person name="Lang E."/>
            <person name="Spring S."/>
            <person name="Klenk H.P."/>
            <person name="Eisen J.A."/>
        </authorList>
    </citation>
    <scope>NUCLEOTIDE SEQUENCE [LARGE SCALE GENOMIC DNA]</scope>
    <source>
        <strain evidence="10">ATCC 51133 / DSM 6946 / 5175</strain>
    </source>
</reference>
<feature type="transmembrane region" description="Helical" evidence="8">
    <location>
        <begin position="67"/>
        <end position="87"/>
    </location>
</feature>